<protein>
    <submittedName>
        <fullName evidence="1">Uncharacterized protein</fullName>
    </submittedName>
</protein>
<proteinExistence type="predicted"/>
<dbReference type="EMBL" id="FQ790299">
    <property type="protein sequence ID" value="CCD48903.1"/>
    <property type="molecule type" value="Genomic_DNA"/>
</dbReference>
<accession>G2Y8J6</accession>
<sequence length="69" mass="8197">MKSTRQVTERFSSPRCAMEDSYRNAAMLDQRPFPQALEYLWSRSRKFYYECDSSELDKVKCIPRLEGGH</sequence>
<dbReference type="Proteomes" id="UP000008177">
    <property type="component" value="Unplaced contigs"/>
</dbReference>
<gene>
    <name evidence="1" type="ORF">BofuT4_P105610.1</name>
</gene>
<evidence type="ECO:0000313" key="1">
    <source>
        <dbReference type="EMBL" id="CCD48903.1"/>
    </source>
</evidence>
<reference evidence="2" key="1">
    <citation type="journal article" date="2011" name="PLoS Genet.">
        <title>Genomic analysis of the necrotrophic fungal pathogens Sclerotinia sclerotiorum and Botrytis cinerea.</title>
        <authorList>
            <person name="Amselem J."/>
            <person name="Cuomo C.A."/>
            <person name="van Kan J.A."/>
            <person name="Viaud M."/>
            <person name="Benito E.P."/>
            <person name="Couloux A."/>
            <person name="Coutinho P.M."/>
            <person name="de Vries R.P."/>
            <person name="Dyer P.S."/>
            <person name="Fillinger S."/>
            <person name="Fournier E."/>
            <person name="Gout L."/>
            <person name="Hahn M."/>
            <person name="Kohn L."/>
            <person name="Lapalu N."/>
            <person name="Plummer K.M."/>
            <person name="Pradier J.M."/>
            <person name="Quevillon E."/>
            <person name="Sharon A."/>
            <person name="Simon A."/>
            <person name="ten Have A."/>
            <person name="Tudzynski B."/>
            <person name="Tudzynski P."/>
            <person name="Wincker P."/>
            <person name="Andrew M."/>
            <person name="Anthouard V."/>
            <person name="Beever R.E."/>
            <person name="Beffa R."/>
            <person name="Benoit I."/>
            <person name="Bouzid O."/>
            <person name="Brault B."/>
            <person name="Chen Z."/>
            <person name="Choquer M."/>
            <person name="Collemare J."/>
            <person name="Cotton P."/>
            <person name="Danchin E.G."/>
            <person name="Da Silva C."/>
            <person name="Gautier A."/>
            <person name="Giraud C."/>
            <person name="Giraud T."/>
            <person name="Gonzalez C."/>
            <person name="Grossetete S."/>
            <person name="Guldener U."/>
            <person name="Henrissat B."/>
            <person name="Howlett B.J."/>
            <person name="Kodira C."/>
            <person name="Kretschmer M."/>
            <person name="Lappartient A."/>
            <person name="Leroch M."/>
            <person name="Levis C."/>
            <person name="Mauceli E."/>
            <person name="Neuveglise C."/>
            <person name="Oeser B."/>
            <person name="Pearson M."/>
            <person name="Poulain J."/>
            <person name="Poussereau N."/>
            <person name="Quesneville H."/>
            <person name="Rascle C."/>
            <person name="Schumacher J."/>
            <person name="Segurens B."/>
            <person name="Sexton A."/>
            <person name="Silva E."/>
            <person name="Sirven C."/>
            <person name="Soanes D.M."/>
            <person name="Talbot N.J."/>
            <person name="Templeton M."/>
            <person name="Yandava C."/>
            <person name="Yarden O."/>
            <person name="Zeng Q."/>
            <person name="Rollins J.A."/>
            <person name="Lebrun M.H."/>
            <person name="Dickman M."/>
        </authorList>
    </citation>
    <scope>NUCLEOTIDE SEQUENCE [LARGE SCALE GENOMIC DNA]</scope>
    <source>
        <strain evidence="2">T4</strain>
    </source>
</reference>
<dbReference type="AlphaFoldDB" id="G2Y8J6"/>
<dbReference type="HOGENOM" id="CLU_2775646_0_0_1"/>
<organism evidence="1 2">
    <name type="scientific">Botryotinia fuckeliana (strain T4)</name>
    <name type="common">Noble rot fungus</name>
    <name type="synonym">Botrytis cinerea</name>
    <dbReference type="NCBI Taxonomy" id="999810"/>
    <lineage>
        <taxon>Eukaryota</taxon>
        <taxon>Fungi</taxon>
        <taxon>Dikarya</taxon>
        <taxon>Ascomycota</taxon>
        <taxon>Pezizomycotina</taxon>
        <taxon>Leotiomycetes</taxon>
        <taxon>Helotiales</taxon>
        <taxon>Sclerotiniaceae</taxon>
        <taxon>Botrytis</taxon>
    </lineage>
</organism>
<dbReference type="InParanoid" id="G2Y8J6"/>
<name>G2Y8J6_BOTF4</name>
<evidence type="ECO:0000313" key="2">
    <source>
        <dbReference type="Proteomes" id="UP000008177"/>
    </source>
</evidence>